<protein>
    <submittedName>
        <fullName evidence="3">CHAP domain-containing protein</fullName>
    </submittedName>
</protein>
<keyword evidence="1" id="KW-0732">Signal</keyword>
<proteinExistence type="predicted"/>
<evidence type="ECO:0000256" key="1">
    <source>
        <dbReference type="SAM" id="SignalP"/>
    </source>
</evidence>
<dbReference type="Pfam" id="PF05257">
    <property type="entry name" value="CHAP"/>
    <property type="match status" value="1"/>
</dbReference>
<sequence length="248" mass="26544">MRGSSTAVAFALLIGSFCAVSTAADATTSRKARETLKQPRVTLQQTAARSVKSQTLKLHAGRRDATFFAPAQQSFATPISCVPYARAVSGMDITGNAYTWWASAAGVYARGPKPERGAVLSFKSSGGMRLGHVAVVSRIVDAREILVDHANWEGPGIRKGTVMHGVSVIDVSPRNDWTEVRVQIGRSDEAYGRIYPTNGFIFNRAPNTLRMVSAGGDFDEVAEAPLQAGAHAEHMAEAVRSLNLDAAR</sequence>
<dbReference type="InterPro" id="IPR007921">
    <property type="entry name" value="CHAP_dom"/>
</dbReference>
<reference evidence="3 4" key="1">
    <citation type="submission" date="2019-03" db="EMBL/GenBank/DDBJ databases">
        <title>Roseomonas sp. a novel Roseomonas species isolated from Sea whip Gorgonian.</title>
        <authorList>
            <person name="Li F."/>
            <person name="Pan X."/>
            <person name="Huang S."/>
            <person name="Li Z."/>
            <person name="Meng B."/>
        </authorList>
    </citation>
    <scope>NUCLEOTIDE SEQUENCE [LARGE SCALE GENOMIC DNA]</scope>
    <source>
        <strain evidence="3 4">M0104</strain>
    </source>
</reference>
<feature type="signal peptide" evidence="1">
    <location>
        <begin position="1"/>
        <end position="23"/>
    </location>
</feature>
<accession>A0A845BED9</accession>
<dbReference type="OrthoDB" id="7279151at2"/>
<comment type="caution">
    <text evidence="3">The sequence shown here is derived from an EMBL/GenBank/DDBJ whole genome shotgun (WGS) entry which is preliminary data.</text>
</comment>
<feature type="domain" description="Peptidase C51" evidence="2">
    <location>
        <begin position="56"/>
        <end position="181"/>
    </location>
</feature>
<gene>
    <name evidence="3" type="ORF">E0493_00655</name>
</gene>
<keyword evidence="4" id="KW-1185">Reference proteome</keyword>
<evidence type="ECO:0000259" key="2">
    <source>
        <dbReference type="PROSITE" id="PS50911"/>
    </source>
</evidence>
<dbReference type="AlphaFoldDB" id="A0A845BED9"/>
<dbReference type="EMBL" id="SNVJ01000001">
    <property type="protein sequence ID" value="MXP61859.1"/>
    <property type="molecule type" value="Genomic_DNA"/>
</dbReference>
<feature type="chain" id="PRO_5032921777" evidence="1">
    <location>
        <begin position="24"/>
        <end position="248"/>
    </location>
</feature>
<dbReference type="SUPFAM" id="SSF54001">
    <property type="entry name" value="Cysteine proteinases"/>
    <property type="match status" value="1"/>
</dbReference>
<name>A0A845BED9_9PROT</name>
<dbReference type="PROSITE" id="PS50911">
    <property type="entry name" value="CHAP"/>
    <property type="match status" value="1"/>
</dbReference>
<evidence type="ECO:0000313" key="4">
    <source>
        <dbReference type="Proteomes" id="UP000460715"/>
    </source>
</evidence>
<organism evidence="3 4">
    <name type="scientific">Teichococcus coralli</name>
    <dbReference type="NCBI Taxonomy" id="2545983"/>
    <lineage>
        <taxon>Bacteria</taxon>
        <taxon>Pseudomonadati</taxon>
        <taxon>Pseudomonadota</taxon>
        <taxon>Alphaproteobacteria</taxon>
        <taxon>Acetobacterales</taxon>
        <taxon>Roseomonadaceae</taxon>
        <taxon>Roseomonas</taxon>
    </lineage>
</organism>
<evidence type="ECO:0000313" key="3">
    <source>
        <dbReference type="EMBL" id="MXP61859.1"/>
    </source>
</evidence>
<dbReference type="InterPro" id="IPR038765">
    <property type="entry name" value="Papain-like_cys_pep_sf"/>
</dbReference>
<dbReference type="Proteomes" id="UP000460715">
    <property type="component" value="Unassembled WGS sequence"/>
</dbReference>
<dbReference type="Gene3D" id="3.90.1720.10">
    <property type="entry name" value="endopeptidase domain like (from Nostoc punctiforme)"/>
    <property type="match status" value="1"/>
</dbReference>